<feature type="compositionally biased region" description="Basic and acidic residues" evidence="11">
    <location>
        <begin position="1010"/>
        <end position="1034"/>
    </location>
</feature>
<dbReference type="GO" id="GO:0035101">
    <property type="term" value="C:FACT complex"/>
    <property type="evidence" value="ECO:0007669"/>
    <property type="project" value="UniProtKB-UniRule"/>
</dbReference>
<dbReference type="OrthoDB" id="10251642at2759"/>
<dbReference type="InterPro" id="IPR036005">
    <property type="entry name" value="Creatinase/aminopeptidase-like"/>
</dbReference>
<sequence>MSDEKTDIEIVIDAKSFNKRARSILSALKAQHKSEAENLFQSADVILIVIGNLSDANPYQKSSAIQQWLFGDECNDMLILITHDTFHIITGESNVARLEELKQTEKSIPIEIYARSKNSENDRTLFENVVNIIESTEEKRVGILPKDKFSGTFVQDWQAVYDSNKSNFHEVDVSLGLATLLATKDEEEQNAMRSACKVTSVFMKRAIEMLSGTIDDDRKMTHEKLTEDIDNIISDAKVWKEHRSVLQNIDANRMEWCYQPIIQSGGVYDLRPSASSNSNILHSGTILCSLGVRYKSYCSNIGRTIIIEPNKEQENNYNFLLELQRRILSTIRDGVKIRDVYNKALVYVRNKRPDLVKHFVKNIGSSIGIEFRESQYLLNAKNTQELKNGMILNLSIGFQDLSNPEANDEESKIYALLLIDTIKVTNDTPVMLTDVKKKLNDVCYYFSDDEAKEQNDTKDNPKPKRPEPKKPQKSAVLKTKFRSEEQGEETPEQRRKRHQKELAIQKQAEGIARFADGVDQQSNQRQAVFRKFESYKRDTALPKEAEQCNGQLNDLRLQIVVDLKNETIVLPIFGFAVPFHISTLKNATKTEEGEYVYLRLNFLTPGQATGKKEDMPFDDPNANFVRAVTYRSTDLYLSEIYKKILELKKAATKKEVERKEMADIIEQDKLAEVKGRRPQRLSEVYARPVMEGKRNVGELEIHQNGLRYQSSRSSQKIDILFGNIKHLFFQPCDNELIVILHIHLRNPIIIGKKKTKDIQFYREAADVQFDETTNRKRRYRYGDEDELGAEQEERRRRALLNKEFKMFAEKIAEASEGRVEVDIPFRELGFSGVPFRTNVLLQPTLECLVHLTDPPFLVITIADIEVAHLERVQYGLRNFDMVFVFKDYSRTPVHINTIPMEQLENVKEWLDNVDVSFTEGSVNLDWSKIMRTINADPAGFFKGKGWAFLQPDSEDEGSDVSSDDASEFMPSDDDYGDSSSDESSYDEEASEASVETESSDSAPDWDELEEKARRADERKQGIKRKEDQNPDRGNSKKYRR</sequence>
<feature type="compositionally biased region" description="Acidic residues" evidence="11">
    <location>
        <begin position="952"/>
        <end position="990"/>
    </location>
</feature>
<feature type="domain" description="Histone chaperone RTT106/FACT complex subunit SPT16-like middle" evidence="14">
    <location>
        <begin position="830"/>
        <end position="920"/>
    </location>
</feature>
<feature type="domain" description="FACT complex subunit SPT16 N-terminal lobe" evidence="12">
    <location>
        <begin position="12"/>
        <end position="177"/>
    </location>
</feature>
<comment type="subcellular location">
    <subcellularLocation>
        <location evidence="10">Nucleus</location>
    </subcellularLocation>
    <subcellularLocation>
        <location evidence="10">Chromosome</location>
    </subcellularLocation>
</comment>
<evidence type="ECO:0000256" key="9">
    <source>
        <dbReference type="ARBA" id="ARBA00023242"/>
    </source>
</evidence>
<dbReference type="Pfam" id="PF00557">
    <property type="entry name" value="Peptidase_M24"/>
    <property type="match status" value="1"/>
</dbReference>
<comment type="subunit">
    <text evidence="10">Component of the FACT complex.</text>
</comment>
<feature type="region of interest" description="Disordered" evidence="11">
    <location>
        <begin position="952"/>
        <end position="1040"/>
    </location>
</feature>
<evidence type="ECO:0000256" key="4">
    <source>
        <dbReference type="ARBA" id="ARBA00022763"/>
    </source>
</evidence>
<dbReference type="InterPro" id="IPR029149">
    <property type="entry name" value="Creatin/AminoP/Spt16_N"/>
</dbReference>
<dbReference type="GO" id="GO:0006368">
    <property type="term" value="P:transcription elongation by RNA polymerase II"/>
    <property type="evidence" value="ECO:0007669"/>
    <property type="project" value="TreeGrafter"/>
</dbReference>
<evidence type="ECO:0000256" key="11">
    <source>
        <dbReference type="SAM" id="MobiDB-lite"/>
    </source>
</evidence>
<gene>
    <name evidence="15" type="ORF">POCULU_LOCUS945</name>
</gene>
<evidence type="ECO:0000256" key="3">
    <source>
        <dbReference type="ARBA" id="ARBA00022705"/>
    </source>
</evidence>
<feature type="compositionally biased region" description="Basic and acidic residues" evidence="11">
    <location>
        <begin position="452"/>
        <end position="470"/>
    </location>
</feature>
<dbReference type="GO" id="GO:0006260">
    <property type="term" value="P:DNA replication"/>
    <property type="evidence" value="ECO:0007669"/>
    <property type="project" value="UniProtKB-KW"/>
</dbReference>
<proteinExistence type="inferred from homology"/>
<organism evidence="15 16">
    <name type="scientific">Paraglomus occultum</name>
    <dbReference type="NCBI Taxonomy" id="144539"/>
    <lineage>
        <taxon>Eukaryota</taxon>
        <taxon>Fungi</taxon>
        <taxon>Fungi incertae sedis</taxon>
        <taxon>Mucoromycota</taxon>
        <taxon>Glomeromycotina</taxon>
        <taxon>Glomeromycetes</taxon>
        <taxon>Paraglomerales</taxon>
        <taxon>Paraglomeraceae</taxon>
        <taxon>Paraglomus</taxon>
    </lineage>
</organism>
<evidence type="ECO:0000259" key="14">
    <source>
        <dbReference type="SMART" id="SM01287"/>
    </source>
</evidence>
<evidence type="ECO:0000256" key="10">
    <source>
        <dbReference type="RuleBase" id="RU367052"/>
    </source>
</evidence>
<dbReference type="CDD" id="cd01091">
    <property type="entry name" value="CDC68-like"/>
    <property type="match status" value="1"/>
</dbReference>
<dbReference type="SMART" id="SM01286">
    <property type="entry name" value="SPT16"/>
    <property type="match status" value="1"/>
</dbReference>
<evidence type="ECO:0000256" key="2">
    <source>
        <dbReference type="ARBA" id="ARBA00022454"/>
    </source>
</evidence>
<keyword evidence="5 10" id="KW-0805">Transcription regulation</keyword>
<keyword evidence="2 10" id="KW-0158">Chromosome</keyword>
<dbReference type="Pfam" id="PF08512">
    <property type="entry name" value="Rttp106-like_middle"/>
    <property type="match status" value="1"/>
</dbReference>
<evidence type="ECO:0000313" key="15">
    <source>
        <dbReference type="EMBL" id="CAG8469015.1"/>
    </source>
</evidence>
<dbReference type="InterPro" id="IPR040258">
    <property type="entry name" value="Spt16"/>
</dbReference>
<dbReference type="SMART" id="SM01287">
    <property type="entry name" value="Rtt106"/>
    <property type="match status" value="1"/>
</dbReference>
<keyword evidence="6" id="KW-0175">Coiled coil</keyword>
<dbReference type="Pfam" id="PF14826">
    <property type="entry name" value="FACT-Spt16_Nlob"/>
    <property type="match status" value="1"/>
</dbReference>
<dbReference type="AlphaFoldDB" id="A0A9N8VZW6"/>
<comment type="caution">
    <text evidence="15">The sequence shown here is derived from an EMBL/GenBank/DDBJ whole genome shotgun (WGS) entry which is preliminary data.</text>
</comment>
<keyword evidence="3 10" id="KW-0235">DNA replication</keyword>
<dbReference type="Gene3D" id="2.30.29.210">
    <property type="entry name" value="FACT complex subunit Spt16p/Cdc68p"/>
    <property type="match status" value="1"/>
</dbReference>
<protein>
    <recommendedName>
        <fullName evidence="10">FACT complex subunit</fullName>
    </recommendedName>
</protein>
<dbReference type="InterPro" id="IPR011993">
    <property type="entry name" value="PH-like_dom_sf"/>
</dbReference>
<dbReference type="GO" id="GO:0006281">
    <property type="term" value="P:DNA repair"/>
    <property type="evidence" value="ECO:0007669"/>
    <property type="project" value="UniProtKB-UniRule"/>
</dbReference>
<dbReference type="FunFam" id="2.30.29.30:FF:000017">
    <property type="entry name" value="FACT complex subunit SPT16"/>
    <property type="match status" value="1"/>
</dbReference>
<dbReference type="GO" id="GO:0031491">
    <property type="term" value="F:nucleosome binding"/>
    <property type="evidence" value="ECO:0007669"/>
    <property type="project" value="TreeGrafter"/>
</dbReference>
<dbReference type="PANTHER" id="PTHR13980">
    <property type="entry name" value="CDC68 RELATED"/>
    <property type="match status" value="1"/>
</dbReference>
<keyword evidence="8 10" id="KW-0234">DNA repair</keyword>
<evidence type="ECO:0000256" key="1">
    <source>
        <dbReference type="ARBA" id="ARBA00010779"/>
    </source>
</evidence>
<evidence type="ECO:0000313" key="16">
    <source>
        <dbReference type="Proteomes" id="UP000789572"/>
    </source>
</evidence>
<feature type="compositionally biased region" description="Low complexity" evidence="11">
    <location>
        <begin position="991"/>
        <end position="1002"/>
    </location>
</feature>
<dbReference type="Gene3D" id="2.30.29.30">
    <property type="entry name" value="Pleckstrin-homology domain (PH domain)/Phosphotyrosine-binding domain (PTB)"/>
    <property type="match status" value="1"/>
</dbReference>
<dbReference type="FunFam" id="2.30.29.210:FF:000001">
    <property type="entry name" value="FACT complex subunit spt16"/>
    <property type="match status" value="1"/>
</dbReference>
<dbReference type="InterPro" id="IPR000994">
    <property type="entry name" value="Pept_M24"/>
</dbReference>
<dbReference type="FunFam" id="3.90.230.10:FF:000005">
    <property type="entry name" value="FACT complex subunit spt16"/>
    <property type="match status" value="1"/>
</dbReference>
<keyword evidence="4 10" id="KW-0227">DNA damage</keyword>
<dbReference type="InterPro" id="IPR013953">
    <property type="entry name" value="FACT_SPT16_M"/>
</dbReference>
<evidence type="ECO:0000259" key="12">
    <source>
        <dbReference type="SMART" id="SM01285"/>
    </source>
</evidence>
<evidence type="ECO:0000256" key="7">
    <source>
        <dbReference type="ARBA" id="ARBA00023163"/>
    </source>
</evidence>
<comment type="similarity">
    <text evidence="1 10">Belongs to the peptidase M24 family. SPT16 subfamily.</text>
</comment>
<dbReference type="Gene3D" id="3.40.350.10">
    <property type="entry name" value="Creatinase/prolidase N-terminal domain"/>
    <property type="match status" value="1"/>
</dbReference>
<evidence type="ECO:0000256" key="8">
    <source>
        <dbReference type="ARBA" id="ARBA00023204"/>
    </source>
</evidence>
<dbReference type="PANTHER" id="PTHR13980:SF15">
    <property type="entry name" value="FACT COMPLEX SUBUNIT SPT16"/>
    <property type="match status" value="1"/>
</dbReference>
<comment type="function">
    <text evidence="10">Component of the FACT complex, a general chromatin factor that acts to reorganize nucleosomes. The FACT complex is involved in multiple processes that require DNA as a template such as mRNA elongation, DNA replication and DNA repair. During transcription elongation the FACT complex acts as a histone chaperone that both destabilizes and restores nucleosomal structure. It facilitates the passage of RNA polymerase II and transcription by promoting the dissociation of one histone H2A-H2B dimer from the nucleosome, then subsequently promotes the reestablishment of the nucleosome following the passage of RNA polymerase II.</text>
</comment>
<dbReference type="InterPro" id="IPR033825">
    <property type="entry name" value="Spt16_M24"/>
</dbReference>
<dbReference type="Gene3D" id="2.30.29.150">
    <property type="match status" value="1"/>
</dbReference>
<dbReference type="Gene3D" id="3.90.230.10">
    <property type="entry name" value="Creatinase/methionine aminopeptidase superfamily"/>
    <property type="match status" value="1"/>
</dbReference>
<dbReference type="FunFam" id="2.30.29.150:FF:000002">
    <property type="entry name" value="FACT complex subunit SPT16"/>
    <property type="match status" value="1"/>
</dbReference>
<dbReference type="GO" id="GO:0010468">
    <property type="term" value="P:regulation of gene expression"/>
    <property type="evidence" value="ECO:0007669"/>
    <property type="project" value="UniProtKB-ARBA"/>
</dbReference>
<evidence type="ECO:0000256" key="6">
    <source>
        <dbReference type="ARBA" id="ARBA00023054"/>
    </source>
</evidence>
<dbReference type="InterPro" id="IPR056595">
    <property type="entry name" value="Fact-SPT16_PH"/>
</dbReference>
<dbReference type="Pfam" id="PF08644">
    <property type="entry name" value="SPT16"/>
    <property type="match status" value="1"/>
</dbReference>
<evidence type="ECO:0000259" key="13">
    <source>
        <dbReference type="SMART" id="SM01286"/>
    </source>
</evidence>
<dbReference type="Proteomes" id="UP000789572">
    <property type="component" value="Unassembled WGS sequence"/>
</dbReference>
<keyword evidence="16" id="KW-1185">Reference proteome</keyword>
<dbReference type="Pfam" id="PF24824">
    <property type="entry name" value="PH_SPT16"/>
    <property type="match status" value="1"/>
</dbReference>
<keyword evidence="9 10" id="KW-0539">Nucleus</keyword>
<dbReference type="EMBL" id="CAJVPJ010000060">
    <property type="protein sequence ID" value="CAG8469015.1"/>
    <property type="molecule type" value="Genomic_DNA"/>
</dbReference>
<dbReference type="InterPro" id="IPR029148">
    <property type="entry name" value="FACT-SPT16_Nlobe"/>
</dbReference>
<reference evidence="15" key="1">
    <citation type="submission" date="2021-06" db="EMBL/GenBank/DDBJ databases">
        <authorList>
            <person name="Kallberg Y."/>
            <person name="Tangrot J."/>
            <person name="Rosling A."/>
        </authorList>
    </citation>
    <scope>NUCLEOTIDE SEQUENCE</scope>
    <source>
        <strain evidence="15">IA702</strain>
    </source>
</reference>
<feature type="region of interest" description="Disordered" evidence="11">
    <location>
        <begin position="452"/>
        <end position="501"/>
    </location>
</feature>
<evidence type="ECO:0000256" key="5">
    <source>
        <dbReference type="ARBA" id="ARBA00023015"/>
    </source>
</evidence>
<dbReference type="InterPro" id="IPR013719">
    <property type="entry name" value="RTT106/SPT16-like_middle_dom"/>
</dbReference>
<accession>A0A9N8VZW6</accession>
<feature type="domain" description="FACT complex subunit SPT16 middle" evidence="13">
    <location>
        <begin position="559"/>
        <end position="708"/>
    </location>
</feature>
<dbReference type="SMART" id="SM01285">
    <property type="entry name" value="FACT-Spt16_Nlob"/>
    <property type="match status" value="1"/>
</dbReference>
<dbReference type="SUPFAM" id="SSF55920">
    <property type="entry name" value="Creatinase/aminopeptidase"/>
    <property type="match status" value="1"/>
</dbReference>
<keyword evidence="7 10" id="KW-0804">Transcription</keyword>
<name>A0A9N8VZW6_9GLOM</name>